<name>A0A2H0XBI4_UNCKA</name>
<sequence length="72" mass="7890">DNNPDKEGNIRDYSNVEQLVVLANLEGTNTELIREGLSQPDRLKKLNATAISQVKSLLDNPSVKKLAEKGAD</sequence>
<accession>A0A2H0XBI4</accession>
<keyword evidence="1" id="KW-0238">DNA-binding</keyword>
<feature type="non-terminal residue" evidence="1">
    <location>
        <position position="1"/>
    </location>
</feature>
<dbReference type="Proteomes" id="UP000231252">
    <property type="component" value="Unassembled WGS sequence"/>
</dbReference>
<dbReference type="AlphaFoldDB" id="A0A2H0XBI4"/>
<evidence type="ECO:0000313" key="2">
    <source>
        <dbReference type="Proteomes" id="UP000231252"/>
    </source>
</evidence>
<reference evidence="2" key="1">
    <citation type="submission" date="2017-09" db="EMBL/GenBank/DDBJ databases">
        <title>Depth-based differentiation of microbial function through sediment-hosted aquifers and enrichment of novel symbionts in the deep terrestrial subsurface.</title>
        <authorList>
            <person name="Probst A.J."/>
            <person name="Ladd B."/>
            <person name="Jarett J.K."/>
            <person name="Geller-Mcgrath D.E."/>
            <person name="Sieber C.M.K."/>
            <person name="Emerson J.B."/>
            <person name="Anantharaman K."/>
            <person name="Thomas B.C."/>
            <person name="Malmstrom R."/>
            <person name="Stieglmeier M."/>
            <person name="Klingl A."/>
            <person name="Woyke T."/>
            <person name="Ryan C.M."/>
            <person name="Banfield J.F."/>
        </authorList>
    </citation>
    <scope>NUCLEOTIDE SEQUENCE [LARGE SCALE GENOMIC DNA]</scope>
</reference>
<evidence type="ECO:0000313" key="1">
    <source>
        <dbReference type="EMBL" id="PIS22300.1"/>
    </source>
</evidence>
<protein>
    <submittedName>
        <fullName evidence="1">DNA-binding protein</fullName>
    </submittedName>
</protein>
<dbReference type="GO" id="GO:0003677">
    <property type="term" value="F:DNA binding"/>
    <property type="evidence" value="ECO:0007669"/>
    <property type="project" value="UniProtKB-KW"/>
</dbReference>
<organism evidence="1 2">
    <name type="scientific">candidate division WWE3 bacterium CG08_land_8_20_14_0_20_41_10</name>
    <dbReference type="NCBI Taxonomy" id="1975085"/>
    <lineage>
        <taxon>Bacteria</taxon>
        <taxon>Katanobacteria</taxon>
    </lineage>
</organism>
<proteinExistence type="predicted"/>
<gene>
    <name evidence="1" type="ORF">COT50_02670</name>
</gene>
<comment type="caution">
    <text evidence="1">The sequence shown here is derived from an EMBL/GenBank/DDBJ whole genome shotgun (WGS) entry which is preliminary data.</text>
</comment>
<dbReference type="EMBL" id="PEYU01000060">
    <property type="protein sequence ID" value="PIS22300.1"/>
    <property type="molecule type" value="Genomic_DNA"/>
</dbReference>